<dbReference type="AlphaFoldDB" id="F8L4T2"/>
<evidence type="ECO:0000313" key="1">
    <source>
        <dbReference type="EMBL" id="CCB88650.1"/>
    </source>
</evidence>
<dbReference type="Proteomes" id="UP000000496">
    <property type="component" value="Chromosome gsn.131"/>
</dbReference>
<keyword evidence="2" id="KW-1185">Reference proteome</keyword>
<dbReference type="KEGG" id="sng:SNE_A07730"/>
<sequence length="31" mass="3649">MKLHLFFVYLTQEKAGKNEKRTMIGAKCTYV</sequence>
<dbReference type="HOGENOM" id="CLU_3398480_0_0_0"/>
<evidence type="ECO:0000313" key="2">
    <source>
        <dbReference type="Proteomes" id="UP000000496"/>
    </source>
</evidence>
<accession>F8L4T2</accession>
<dbReference type="EMBL" id="FR872582">
    <property type="protein sequence ID" value="CCB88650.1"/>
    <property type="molecule type" value="Genomic_DNA"/>
</dbReference>
<proteinExistence type="predicted"/>
<organism evidence="1 2">
    <name type="scientific">Simkania negevensis (strain ATCC VR-1471 / DSM 27360 / Z)</name>
    <dbReference type="NCBI Taxonomy" id="331113"/>
    <lineage>
        <taxon>Bacteria</taxon>
        <taxon>Pseudomonadati</taxon>
        <taxon>Chlamydiota</taxon>
        <taxon>Chlamydiia</taxon>
        <taxon>Parachlamydiales</taxon>
        <taxon>Simkaniaceae</taxon>
        <taxon>Simkania</taxon>
    </lineage>
</organism>
<reference key="1">
    <citation type="journal article" date="2011" name="Mol. Biol. Evol.">
        <title>Unity in variety -- the pan-genome of the Chlamydiae.</title>
        <authorList>
            <person name="Collingro A."/>
            <person name="Tischler P."/>
            <person name="Weinmaier T."/>
            <person name="Penz T."/>
            <person name="Heinz E."/>
            <person name="Brunham R.C."/>
            <person name="Read T.D."/>
            <person name="Bavoil P.M."/>
            <person name="Sachse K."/>
            <person name="Kahane S."/>
            <person name="Friedman M.G."/>
            <person name="Rattei T."/>
            <person name="Myers G.S.A."/>
            <person name="Horn M."/>
        </authorList>
    </citation>
    <scope>NUCLEOTIDE SEQUENCE</scope>
    <source>
        <strain>Z</strain>
    </source>
</reference>
<reference evidence="1 2" key="2">
    <citation type="journal article" date="2011" name="Mol. Biol. Evol.">
        <title>Unity in variety--the pan-genome of the Chlamydiae.</title>
        <authorList>
            <person name="Collingro A."/>
            <person name="Tischler P."/>
            <person name="Weinmaier T."/>
            <person name="Penz T."/>
            <person name="Heinz E."/>
            <person name="Brunham R.C."/>
            <person name="Read T.D."/>
            <person name="Bavoil P.M."/>
            <person name="Sachse K."/>
            <person name="Kahane S."/>
            <person name="Friedman M.G."/>
            <person name="Rattei T."/>
            <person name="Myers G.S."/>
            <person name="Horn M."/>
        </authorList>
    </citation>
    <scope>NUCLEOTIDE SEQUENCE [LARGE SCALE GENOMIC DNA]</scope>
    <source>
        <strain evidence="2">ATCC VR-1471 / Z</strain>
    </source>
</reference>
<protein>
    <submittedName>
        <fullName evidence="1">Uncharacterized protein</fullName>
    </submittedName>
</protein>
<gene>
    <name evidence="1" type="ordered locus">SNE_A07730</name>
</gene>
<name>F8L4T2_SIMNZ</name>